<evidence type="ECO:0000313" key="3">
    <source>
        <dbReference type="EMBL" id="NME28827.1"/>
    </source>
</evidence>
<sequence>MSERDFQTEVLERMARIDAQLKEALDSVHKLEEQFQETQKLAIVADQRGRSAHHRINGMYVIAGIIGGVISFVVDFFRH</sequence>
<organism evidence="3 4">
    <name type="scientific">Megasphaera hexanoica</name>
    <dbReference type="NCBI Taxonomy" id="1675036"/>
    <lineage>
        <taxon>Bacteria</taxon>
        <taxon>Bacillati</taxon>
        <taxon>Bacillota</taxon>
        <taxon>Negativicutes</taxon>
        <taxon>Veillonellales</taxon>
        <taxon>Veillonellaceae</taxon>
        <taxon>Megasphaera</taxon>
    </lineage>
</organism>
<name>A0A848C0S4_9FIRM</name>
<dbReference type="Proteomes" id="UP000591071">
    <property type="component" value="Unassembled WGS sequence"/>
</dbReference>
<evidence type="ECO:0000256" key="2">
    <source>
        <dbReference type="SAM" id="Phobius"/>
    </source>
</evidence>
<dbReference type="RefSeq" id="WP_170087796.1">
    <property type="nucleotide sequence ID" value="NZ_JABAFG010000015.1"/>
</dbReference>
<feature type="coiled-coil region" evidence="1">
    <location>
        <begin position="14"/>
        <end position="41"/>
    </location>
</feature>
<comment type="caution">
    <text evidence="3">The sequence shown here is derived from an EMBL/GenBank/DDBJ whole genome shotgun (WGS) entry which is preliminary data.</text>
</comment>
<keyword evidence="1" id="KW-0175">Coiled coil</keyword>
<dbReference type="AlphaFoldDB" id="A0A848C0S4"/>
<keyword evidence="2" id="KW-0472">Membrane</keyword>
<protein>
    <submittedName>
        <fullName evidence="3">Uncharacterized protein</fullName>
    </submittedName>
</protein>
<dbReference type="EMBL" id="JABAFG010000015">
    <property type="protein sequence ID" value="NME28827.1"/>
    <property type="molecule type" value="Genomic_DNA"/>
</dbReference>
<keyword evidence="2" id="KW-0812">Transmembrane</keyword>
<evidence type="ECO:0000256" key="1">
    <source>
        <dbReference type="SAM" id="Coils"/>
    </source>
</evidence>
<accession>A0A848C0S4</accession>
<keyword evidence="2" id="KW-1133">Transmembrane helix</keyword>
<proteinExistence type="predicted"/>
<feature type="transmembrane region" description="Helical" evidence="2">
    <location>
        <begin position="58"/>
        <end position="77"/>
    </location>
</feature>
<gene>
    <name evidence="3" type="ORF">HF872_09380</name>
</gene>
<evidence type="ECO:0000313" key="4">
    <source>
        <dbReference type="Proteomes" id="UP000591071"/>
    </source>
</evidence>
<reference evidence="3 4" key="1">
    <citation type="submission" date="2020-04" db="EMBL/GenBank/DDBJ databases">
        <authorList>
            <person name="Hitch T.C.A."/>
            <person name="Wylensek D."/>
            <person name="Clavel T."/>
        </authorList>
    </citation>
    <scope>NUCLEOTIDE SEQUENCE [LARGE SCALE GENOMIC DNA]</scope>
    <source>
        <strain evidence="3 4">Oil-RF-744-FAT-WT-6-1</strain>
    </source>
</reference>